<name>H0UNE5_9BACT</name>
<sequence>MRCFVCLVPPAPVRRLLCERLSRVRREHGGVKWVREDLLHVTLMFLGEVAPRVPSELELRLKPLLAGIPPFRLGLGGMGVFPSASSPRVLWVGLEGDGGSMERLKALAEAVEEASRGVLIARGEPFVPHMTLGRVRRGETVGAGLMDALEGVRFRPGEGDFLVDQVVVMESRLGPGGPSYVPLKRIPLGVDGGLGGLPGGL</sequence>
<dbReference type="InterPro" id="IPR004175">
    <property type="entry name" value="RNA_CPDase"/>
</dbReference>
<reference evidence="3 4" key="1">
    <citation type="submission" date="2011-10" db="EMBL/GenBank/DDBJ databases">
        <title>The Noncontiguous Finished genome of Thermanaerovibrio velox DSM 12556.</title>
        <authorList>
            <consortium name="US DOE Joint Genome Institute (JGI-PGF)"/>
            <person name="Lucas S."/>
            <person name="Copeland A."/>
            <person name="Lapidus A."/>
            <person name="Glavina del Rio T."/>
            <person name="Dalin E."/>
            <person name="Tice H."/>
            <person name="Bruce D."/>
            <person name="Goodwin L."/>
            <person name="Pitluck S."/>
            <person name="Peters L."/>
            <person name="Mikhailova N."/>
            <person name="Teshima H."/>
            <person name="Kyrpides N."/>
            <person name="Mavromatis K."/>
            <person name="Ivanova N."/>
            <person name="Markowitz V."/>
            <person name="Cheng J.-F."/>
            <person name="Hugenholtz P."/>
            <person name="Woyke T."/>
            <person name="Wu D."/>
            <person name="Spring S."/>
            <person name="Brambilla E.-M."/>
            <person name="Klenk H.-P."/>
            <person name="Eisen J.A."/>
        </authorList>
    </citation>
    <scope>NUCLEOTIDE SEQUENCE [LARGE SCALE GENOMIC DNA]</scope>
    <source>
        <strain evidence="3 4">DSM 12556</strain>
    </source>
</reference>
<feature type="short sequence motif" description="HXTX 2" evidence="2">
    <location>
        <begin position="129"/>
        <end position="132"/>
    </location>
</feature>
<dbReference type="Gene3D" id="3.90.1140.10">
    <property type="entry name" value="Cyclic phosphodiesterase"/>
    <property type="match status" value="1"/>
</dbReference>
<keyword evidence="4" id="KW-1185">Reference proteome</keyword>
<dbReference type="HOGENOM" id="CLU_081251_1_1_0"/>
<dbReference type="PANTHER" id="PTHR35561:SF1">
    <property type="entry name" value="RNA 2',3'-CYCLIC PHOSPHODIESTERASE"/>
    <property type="match status" value="1"/>
</dbReference>
<proteinExistence type="inferred from homology"/>
<comment type="catalytic activity">
    <reaction evidence="2">
        <text>a 3'-end 2',3'-cyclophospho-ribonucleotide-RNA + H2O = a 3'-end 2'-phospho-ribonucleotide-RNA + H(+)</text>
        <dbReference type="Rhea" id="RHEA:11828"/>
        <dbReference type="Rhea" id="RHEA-COMP:10464"/>
        <dbReference type="Rhea" id="RHEA-COMP:17353"/>
        <dbReference type="ChEBI" id="CHEBI:15377"/>
        <dbReference type="ChEBI" id="CHEBI:15378"/>
        <dbReference type="ChEBI" id="CHEBI:83064"/>
        <dbReference type="ChEBI" id="CHEBI:173113"/>
        <dbReference type="EC" id="3.1.4.58"/>
    </reaction>
</comment>
<dbReference type="HAMAP" id="MF_01940">
    <property type="entry name" value="RNA_CPDase"/>
    <property type="match status" value="1"/>
</dbReference>
<evidence type="ECO:0000256" key="1">
    <source>
        <dbReference type="ARBA" id="ARBA00022801"/>
    </source>
</evidence>
<feature type="short sequence motif" description="HXTX 1" evidence="2">
    <location>
        <begin position="40"/>
        <end position="43"/>
    </location>
</feature>
<dbReference type="PANTHER" id="PTHR35561">
    <property type="entry name" value="RNA 2',3'-CYCLIC PHOSPHODIESTERASE"/>
    <property type="match status" value="1"/>
</dbReference>
<comment type="function">
    <text evidence="2">Hydrolyzes RNA 2',3'-cyclic phosphodiester to an RNA 2'-phosphomonoester.</text>
</comment>
<dbReference type="eggNOG" id="COG1514">
    <property type="taxonomic scope" value="Bacteria"/>
</dbReference>
<keyword evidence="1 2" id="KW-0378">Hydrolase</keyword>
<evidence type="ECO:0000313" key="4">
    <source>
        <dbReference type="Proteomes" id="UP000005730"/>
    </source>
</evidence>
<protein>
    <recommendedName>
        <fullName evidence="2">RNA 2',3'-cyclic phosphodiesterase</fullName>
        <shortName evidence="2">RNA 2',3'-CPDase</shortName>
        <ecNumber evidence="2">3.1.4.58</ecNumber>
    </recommendedName>
</protein>
<feature type="active site" description="Proton donor" evidence="2">
    <location>
        <position position="40"/>
    </location>
</feature>
<gene>
    <name evidence="3" type="ORF">TheveDRAFT_0165</name>
</gene>
<comment type="similarity">
    <text evidence="2">Belongs to the 2H phosphoesterase superfamily. ThpR family.</text>
</comment>
<evidence type="ECO:0000256" key="2">
    <source>
        <dbReference type="HAMAP-Rule" id="MF_01940"/>
    </source>
</evidence>
<accession>H0UNE5</accession>
<dbReference type="Proteomes" id="UP000005730">
    <property type="component" value="Chromosome"/>
</dbReference>
<dbReference type="GO" id="GO:0004113">
    <property type="term" value="F:2',3'-cyclic-nucleotide 3'-phosphodiesterase activity"/>
    <property type="evidence" value="ECO:0007669"/>
    <property type="project" value="InterPro"/>
</dbReference>
<keyword evidence="3" id="KW-0436">Ligase</keyword>
<dbReference type="EMBL" id="CM001377">
    <property type="protein sequence ID" value="EHM09352.1"/>
    <property type="molecule type" value="Genomic_DNA"/>
</dbReference>
<dbReference type="STRING" id="926567.TheveDRAFT_0165"/>
<dbReference type="GO" id="GO:0008664">
    <property type="term" value="F:RNA 2',3'-cyclic 3'-phosphodiesterase activity"/>
    <property type="evidence" value="ECO:0007669"/>
    <property type="project" value="UniProtKB-EC"/>
</dbReference>
<dbReference type="SUPFAM" id="SSF55144">
    <property type="entry name" value="LigT-like"/>
    <property type="match status" value="1"/>
</dbReference>
<dbReference type="GO" id="GO:0016874">
    <property type="term" value="F:ligase activity"/>
    <property type="evidence" value="ECO:0007669"/>
    <property type="project" value="UniProtKB-KW"/>
</dbReference>
<dbReference type="AlphaFoldDB" id="H0UNE5"/>
<dbReference type="InterPro" id="IPR009097">
    <property type="entry name" value="Cyclic_Pdiesterase"/>
</dbReference>
<dbReference type="OrthoDB" id="9789350at2"/>
<organism evidence="3 4">
    <name type="scientific">Thermanaerovibrio velox DSM 12556</name>
    <dbReference type="NCBI Taxonomy" id="926567"/>
    <lineage>
        <taxon>Bacteria</taxon>
        <taxon>Thermotogati</taxon>
        <taxon>Synergistota</taxon>
        <taxon>Synergistia</taxon>
        <taxon>Synergistales</taxon>
        <taxon>Synergistaceae</taxon>
        <taxon>Thermanaerovibrio</taxon>
    </lineage>
</organism>
<dbReference type="RefSeq" id="WP_006582845.1">
    <property type="nucleotide sequence ID" value="NZ_CM001377.1"/>
</dbReference>
<dbReference type="EC" id="3.1.4.58" evidence="2"/>
<evidence type="ECO:0000313" key="3">
    <source>
        <dbReference type="EMBL" id="EHM09352.1"/>
    </source>
</evidence>
<dbReference type="NCBIfam" id="TIGR02258">
    <property type="entry name" value="2_5_ligase"/>
    <property type="match status" value="1"/>
</dbReference>
<feature type="active site" description="Proton acceptor" evidence="2">
    <location>
        <position position="129"/>
    </location>
</feature>
<dbReference type="Pfam" id="PF13563">
    <property type="entry name" value="2_5_RNA_ligase2"/>
    <property type="match status" value="1"/>
</dbReference>